<dbReference type="PANTHER" id="PTHR43767:SF1">
    <property type="entry name" value="NONRIBOSOMAL PEPTIDE SYNTHASE PES1 (EUROFUNG)-RELATED"/>
    <property type="match status" value="1"/>
</dbReference>
<evidence type="ECO:0000259" key="1">
    <source>
        <dbReference type="Pfam" id="PF00501"/>
    </source>
</evidence>
<accession>A0A927F9H3</accession>
<dbReference type="InterPro" id="IPR050237">
    <property type="entry name" value="ATP-dep_AMP-bd_enzyme"/>
</dbReference>
<dbReference type="InterPro" id="IPR000873">
    <property type="entry name" value="AMP-dep_synth/lig_dom"/>
</dbReference>
<evidence type="ECO:0000313" key="3">
    <source>
        <dbReference type="Proteomes" id="UP000622317"/>
    </source>
</evidence>
<dbReference type="Gene3D" id="3.40.50.12780">
    <property type="entry name" value="N-terminal domain of ligase-like"/>
    <property type="match status" value="1"/>
</dbReference>
<protein>
    <submittedName>
        <fullName evidence="2">AMP-binding protein</fullName>
    </submittedName>
</protein>
<dbReference type="PROSITE" id="PS00455">
    <property type="entry name" value="AMP_BINDING"/>
    <property type="match status" value="1"/>
</dbReference>
<dbReference type="InterPro" id="IPR042099">
    <property type="entry name" value="ANL_N_sf"/>
</dbReference>
<organism evidence="2 3">
    <name type="scientific">Pelagicoccus enzymogenes</name>
    <dbReference type="NCBI Taxonomy" id="2773457"/>
    <lineage>
        <taxon>Bacteria</taxon>
        <taxon>Pseudomonadati</taxon>
        <taxon>Verrucomicrobiota</taxon>
        <taxon>Opitutia</taxon>
        <taxon>Puniceicoccales</taxon>
        <taxon>Pelagicoccaceae</taxon>
        <taxon>Pelagicoccus</taxon>
    </lineage>
</organism>
<dbReference type="EMBL" id="JACYFG010000038">
    <property type="protein sequence ID" value="MBD5780789.1"/>
    <property type="molecule type" value="Genomic_DNA"/>
</dbReference>
<name>A0A927F9H3_9BACT</name>
<dbReference type="NCBIfam" id="NF006754">
    <property type="entry name" value="PRK09274.1"/>
    <property type="match status" value="1"/>
</dbReference>
<reference evidence="2" key="1">
    <citation type="submission" date="2020-09" db="EMBL/GenBank/DDBJ databases">
        <title>Pelagicoccus enzymogenes sp. nov. with an EPS production, isolated from marine sediment.</title>
        <authorList>
            <person name="Feng X."/>
        </authorList>
    </citation>
    <scope>NUCLEOTIDE SEQUENCE</scope>
    <source>
        <strain evidence="2">NFK12</strain>
    </source>
</reference>
<feature type="domain" description="AMP-dependent synthetase/ligase" evidence="1">
    <location>
        <begin position="36"/>
        <end position="389"/>
    </location>
</feature>
<evidence type="ECO:0000313" key="2">
    <source>
        <dbReference type="EMBL" id="MBD5780789.1"/>
    </source>
</evidence>
<proteinExistence type="predicted"/>
<dbReference type="SUPFAM" id="SSF56801">
    <property type="entry name" value="Acetyl-CoA synthetase-like"/>
    <property type="match status" value="1"/>
</dbReference>
<gene>
    <name evidence="2" type="ORF">IEN85_14915</name>
</gene>
<dbReference type="RefSeq" id="WP_191617899.1">
    <property type="nucleotide sequence ID" value="NZ_JACYFG010000038.1"/>
</dbReference>
<dbReference type="Proteomes" id="UP000622317">
    <property type="component" value="Unassembled WGS sequence"/>
</dbReference>
<sequence>MTVVNVSRFLDEKAQTQSEVAALMVPRGRDSHGKIDYLRLSFRELAAEQNEWARRLRAKGIGKGSRVLLMVKPGLPLIAICFALFKIGAVPVVIDPGMGLKSFLNCVRRSQPEFLVGISLAVWVSRVFRKSFRSVRAKVKVGGPLDRVASGFAEEAAADTQRDDLAAVLFTSGSTGAPKGVCYEHGMFEAQVEAIRRQYQIEPGEVDLPMLPIFALFNPALGMTTVVPEINPSKPATVDPQKIVQAIQQCGVTNSFGSPALWAKIGVYCDSHDIELPSLKRILMAGAPVPPTLMKRFKRILTNGHVHSPYGATEVLPVSSVVDDEVLEIAAERSARGEGTCVGRILEGVEARILPLKDEAMEVGDLQRALPAGEIGEIVVTGPSVTKAYDQLPEATRLSKIVDGERVWHRIGDLGYIDADGRLWFCGRKVERVETVDGVFYTDRCEGVVNVHEKIFRSALIRYETDGQVVPALVLEPFAGMYPKSSDEEQALLREVRSLAAACEVTADIRHFFLHKGFPVDVRHNAKIHRLTLAKEFAGR</sequence>
<keyword evidence="3" id="KW-1185">Reference proteome</keyword>
<dbReference type="Pfam" id="PF00501">
    <property type="entry name" value="AMP-binding"/>
    <property type="match status" value="1"/>
</dbReference>
<dbReference type="PANTHER" id="PTHR43767">
    <property type="entry name" value="LONG-CHAIN-FATTY-ACID--COA LIGASE"/>
    <property type="match status" value="1"/>
</dbReference>
<dbReference type="AlphaFoldDB" id="A0A927F9H3"/>
<comment type="caution">
    <text evidence="2">The sequence shown here is derived from an EMBL/GenBank/DDBJ whole genome shotgun (WGS) entry which is preliminary data.</text>
</comment>
<dbReference type="InterPro" id="IPR020845">
    <property type="entry name" value="AMP-binding_CS"/>
</dbReference>